<organism evidence="2 3">
    <name type="scientific">Diacronema lutheri</name>
    <name type="common">Unicellular marine alga</name>
    <name type="synonym">Monochrysis lutheri</name>
    <dbReference type="NCBI Taxonomy" id="2081491"/>
    <lineage>
        <taxon>Eukaryota</taxon>
        <taxon>Haptista</taxon>
        <taxon>Haptophyta</taxon>
        <taxon>Pavlovophyceae</taxon>
        <taxon>Pavlovales</taxon>
        <taxon>Pavlovaceae</taxon>
        <taxon>Diacronema</taxon>
    </lineage>
</organism>
<evidence type="ECO:0000259" key="1">
    <source>
        <dbReference type="Pfam" id="PF12697"/>
    </source>
</evidence>
<dbReference type="Gene3D" id="3.40.50.1820">
    <property type="entry name" value="alpha/beta hydrolase"/>
    <property type="match status" value="1"/>
</dbReference>
<keyword evidence="3" id="KW-1185">Reference proteome</keyword>
<name>A0A8J6CFD0_DIALT</name>
<dbReference type="Pfam" id="PF12697">
    <property type="entry name" value="Abhydrolase_6"/>
    <property type="match status" value="1"/>
</dbReference>
<proteinExistence type="predicted"/>
<dbReference type="EMBL" id="JAGTXO010000005">
    <property type="protein sequence ID" value="KAG8467885.1"/>
    <property type="molecule type" value="Genomic_DNA"/>
</dbReference>
<dbReference type="GO" id="GO:0016020">
    <property type="term" value="C:membrane"/>
    <property type="evidence" value="ECO:0007669"/>
    <property type="project" value="TreeGrafter"/>
</dbReference>
<evidence type="ECO:0000313" key="2">
    <source>
        <dbReference type="EMBL" id="KAG8467885.1"/>
    </source>
</evidence>
<feature type="domain" description="AB hydrolase-1" evidence="1">
    <location>
        <begin position="32"/>
        <end position="301"/>
    </location>
</feature>
<evidence type="ECO:0000313" key="3">
    <source>
        <dbReference type="Proteomes" id="UP000751190"/>
    </source>
</evidence>
<dbReference type="SUPFAM" id="SSF53474">
    <property type="entry name" value="alpha/beta-Hydrolases"/>
    <property type="match status" value="1"/>
</dbReference>
<gene>
    <name evidence="2" type="ORF">KFE25_006937</name>
</gene>
<dbReference type="InterPro" id="IPR050266">
    <property type="entry name" value="AB_hydrolase_sf"/>
</dbReference>
<accession>A0A8J6CFD0</accession>
<reference evidence="2" key="1">
    <citation type="submission" date="2021-05" db="EMBL/GenBank/DDBJ databases">
        <title>The genome of the haptophyte Pavlova lutheri (Diacronema luteri, Pavlovales) - a model for lipid biosynthesis in eukaryotic algae.</title>
        <authorList>
            <person name="Hulatt C.J."/>
            <person name="Posewitz M.C."/>
        </authorList>
    </citation>
    <scope>NUCLEOTIDE SEQUENCE</scope>
    <source>
        <strain evidence="2">NIVA-4/92</strain>
    </source>
</reference>
<dbReference type="Proteomes" id="UP000751190">
    <property type="component" value="Unassembled WGS sequence"/>
</dbReference>
<dbReference type="InterPro" id="IPR000073">
    <property type="entry name" value="AB_hydrolase_1"/>
</dbReference>
<dbReference type="OrthoDB" id="94039at2759"/>
<dbReference type="AlphaFoldDB" id="A0A8J6CFD0"/>
<dbReference type="PANTHER" id="PTHR43798">
    <property type="entry name" value="MONOACYLGLYCEROL LIPASE"/>
    <property type="match status" value="1"/>
</dbReference>
<comment type="caution">
    <text evidence="2">The sequence shown here is derived from an EMBL/GenBank/DDBJ whole genome shotgun (WGS) entry which is preliminary data.</text>
</comment>
<sequence length="345" mass="37126">MAAMEVLEAATHGGLSFLRTRLGRQTAGEPLLLFTHGSGFNAGVWRPTLDHLRAVRPKLTAEVLALDWTGHGRSRPPAGLGVSAERYEWRTVAPRDVFELLAEQSSATAGRPLVGVGHSFGGAGLVLAELARPGTFRGLVLVEPIIRAPEAGATHPLVERTRRRRARFDVASLDDVREHFAARAYAMWDPAALAGYVERGFRPASAPGGARCFELACAPDVEASVYLGGMQSSIYERLSDVGCACTVAAGGRSATLATERRSNVQQHREIARALKGCILPVAVAAERGHSVPMEDPAWMARLVALSLDHFAAQAQRDDAAAPLIEQDLLRSWERLGGQPFFASRL</sequence>
<dbReference type="PANTHER" id="PTHR43798:SF33">
    <property type="entry name" value="HYDROLASE, PUTATIVE (AFU_ORTHOLOGUE AFUA_2G14860)-RELATED"/>
    <property type="match status" value="1"/>
</dbReference>
<dbReference type="InterPro" id="IPR029058">
    <property type="entry name" value="AB_hydrolase_fold"/>
</dbReference>
<protein>
    <recommendedName>
        <fullName evidence="1">AB hydrolase-1 domain-containing protein</fullName>
    </recommendedName>
</protein>
<dbReference type="OMA" id="CFSSWDR"/>